<comment type="similarity">
    <text evidence="1">Belongs to the LytR/CpsA/Psr (LCP) family.</text>
</comment>
<reference evidence="4" key="1">
    <citation type="journal article" date="2019" name="Int. J. Syst. Evol. Microbiol.">
        <title>The Global Catalogue of Microorganisms (GCM) 10K type strain sequencing project: providing services to taxonomists for standard genome sequencing and annotation.</title>
        <authorList>
            <consortium name="The Broad Institute Genomics Platform"/>
            <consortium name="The Broad Institute Genome Sequencing Center for Infectious Disease"/>
            <person name="Wu L."/>
            <person name="Ma J."/>
        </authorList>
    </citation>
    <scope>NUCLEOTIDE SEQUENCE [LARGE SCALE GENOMIC DNA]</scope>
    <source>
        <strain evidence="4">CCUG 57263</strain>
    </source>
</reference>
<evidence type="ECO:0000259" key="2">
    <source>
        <dbReference type="Pfam" id="PF03816"/>
    </source>
</evidence>
<evidence type="ECO:0000313" key="3">
    <source>
        <dbReference type="EMBL" id="MFD0871003.1"/>
    </source>
</evidence>
<sequence length="412" mass="46275">MKRWMKWGGVIFFIGLATMAIWGYSLTPEVHFNQRNHPILAVPADSPPGSGFIDWNESLPFSLGRDFVGTSLVNYLRWKQGPDSEFQGMSSFDTMDYGLSGWYALRSGQYESVFLTEADGWIPYGDKVEESLVNGQTFRQTGKGRSGGAEDGSSFNVLILGVDAREGENSRSDVILLAHVDPKEKEVHMLSIPRDTRVYLDGIGYTKINHAHFIGSVRKGNSGGTEAAIQAVSNLLKVPVNYYVKIDFAGFESFIDTIGGVELDLPQEVWLTQPLIPREPLLLPAGPQTLNGELALDYVRERYSREDGEFGRQAAQMEVISSVAAKLTQLDYLPKLPGLIQKVKEEVLDTNFTDSDLLSLAWLFKNLRQDQLMYRQISGRSGRALDPLVRQELYYWLPDKNELEELAETYLQ</sequence>
<protein>
    <submittedName>
        <fullName evidence="3">LCP family protein</fullName>
    </submittedName>
</protein>
<dbReference type="EMBL" id="JBHTIU010000069">
    <property type="protein sequence ID" value="MFD0871003.1"/>
    <property type="molecule type" value="Genomic_DNA"/>
</dbReference>
<gene>
    <name evidence="3" type="ORF">ACFQ03_17835</name>
</gene>
<evidence type="ECO:0000256" key="1">
    <source>
        <dbReference type="ARBA" id="ARBA00006068"/>
    </source>
</evidence>
<keyword evidence="4" id="KW-1185">Reference proteome</keyword>
<name>A0ABW3DCQ7_9BACL</name>
<dbReference type="PANTHER" id="PTHR33392:SF6">
    <property type="entry name" value="POLYISOPRENYL-TEICHOIC ACID--PEPTIDOGLYCAN TEICHOIC ACID TRANSFERASE TAGU"/>
    <property type="match status" value="1"/>
</dbReference>
<dbReference type="Gene3D" id="3.40.630.190">
    <property type="entry name" value="LCP protein"/>
    <property type="match status" value="1"/>
</dbReference>
<dbReference type="PANTHER" id="PTHR33392">
    <property type="entry name" value="POLYISOPRENYL-TEICHOIC ACID--PEPTIDOGLYCAN TEICHOIC ACID TRANSFERASE TAGU"/>
    <property type="match status" value="1"/>
</dbReference>
<dbReference type="NCBIfam" id="TIGR00350">
    <property type="entry name" value="lytR_cpsA_psr"/>
    <property type="match status" value="1"/>
</dbReference>
<dbReference type="InterPro" id="IPR004474">
    <property type="entry name" value="LytR_CpsA_psr"/>
</dbReference>
<comment type="caution">
    <text evidence="3">The sequence shown here is derived from an EMBL/GenBank/DDBJ whole genome shotgun (WGS) entry which is preliminary data.</text>
</comment>
<dbReference type="Proteomes" id="UP001597120">
    <property type="component" value="Unassembled WGS sequence"/>
</dbReference>
<evidence type="ECO:0000313" key="4">
    <source>
        <dbReference type="Proteomes" id="UP001597120"/>
    </source>
</evidence>
<accession>A0ABW3DCQ7</accession>
<feature type="domain" description="Cell envelope-related transcriptional attenuator" evidence="2">
    <location>
        <begin position="171"/>
        <end position="328"/>
    </location>
</feature>
<dbReference type="InterPro" id="IPR050922">
    <property type="entry name" value="LytR/CpsA/Psr_CW_biosynth"/>
</dbReference>
<dbReference type="Pfam" id="PF03816">
    <property type="entry name" value="LytR_cpsA_psr"/>
    <property type="match status" value="1"/>
</dbReference>
<organism evidence="3 4">
    <name type="scientific">Paenibacillus residui</name>
    <dbReference type="NCBI Taxonomy" id="629724"/>
    <lineage>
        <taxon>Bacteria</taxon>
        <taxon>Bacillati</taxon>
        <taxon>Bacillota</taxon>
        <taxon>Bacilli</taxon>
        <taxon>Bacillales</taxon>
        <taxon>Paenibacillaceae</taxon>
        <taxon>Paenibacillus</taxon>
    </lineage>
</organism>
<dbReference type="RefSeq" id="WP_379289848.1">
    <property type="nucleotide sequence ID" value="NZ_JBHTIU010000069.1"/>
</dbReference>
<proteinExistence type="inferred from homology"/>